<gene>
    <name evidence="5" type="ORF">QNI22_10930</name>
</gene>
<dbReference type="GO" id="GO:0051082">
    <property type="term" value="F:unfolded protein binding"/>
    <property type="evidence" value="ECO:0007669"/>
    <property type="project" value="InterPro"/>
</dbReference>
<comment type="similarity">
    <text evidence="1">Belongs to the Skp family.</text>
</comment>
<organism evidence="5 6">
    <name type="scientific">Xanthocytophaga agilis</name>
    <dbReference type="NCBI Taxonomy" id="3048010"/>
    <lineage>
        <taxon>Bacteria</taxon>
        <taxon>Pseudomonadati</taxon>
        <taxon>Bacteroidota</taxon>
        <taxon>Cytophagia</taxon>
        <taxon>Cytophagales</taxon>
        <taxon>Rhodocytophagaceae</taxon>
        <taxon>Xanthocytophaga</taxon>
    </lineage>
</organism>
<dbReference type="RefSeq" id="WP_314510660.1">
    <property type="nucleotide sequence ID" value="NZ_JASJOU010000003.1"/>
</dbReference>
<keyword evidence="3" id="KW-0175">Coiled coil</keyword>
<dbReference type="InterPro" id="IPR024930">
    <property type="entry name" value="Skp_dom_sf"/>
</dbReference>
<feature type="transmembrane region" description="Helical" evidence="4">
    <location>
        <begin position="7"/>
        <end position="25"/>
    </location>
</feature>
<protein>
    <submittedName>
        <fullName evidence="5">OmpH family outer membrane protein</fullName>
    </submittedName>
</protein>
<evidence type="ECO:0000313" key="6">
    <source>
        <dbReference type="Proteomes" id="UP001232063"/>
    </source>
</evidence>
<feature type="coiled-coil region" evidence="3">
    <location>
        <begin position="51"/>
        <end position="118"/>
    </location>
</feature>
<dbReference type="Gene3D" id="3.30.910.20">
    <property type="entry name" value="Skp domain"/>
    <property type="match status" value="1"/>
</dbReference>
<dbReference type="EMBL" id="JASJOU010000003">
    <property type="protein sequence ID" value="MDJ1501166.1"/>
    <property type="molecule type" value="Genomic_DNA"/>
</dbReference>
<keyword evidence="4" id="KW-0812">Transmembrane</keyword>
<keyword evidence="2" id="KW-0732">Signal</keyword>
<evidence type="ECO:0000256" key="4">
    <source>
        <dbReference type="SAM" id="Phobius"/>
    </source>
</evidence>
<accession>A0AAE3UEA8</accession>
<dbReference type="SUPFAM" id="SSF111384">
    <property type="entry name" value="OmpH-like"/>
    <property type="match status" value="1"/>
</dbReference>
<keyword evidence="6" id="KW-1185">Reference proteome</keyword>
<dbReference type="GO" id="GO:0050821">
    <property type="term" value="P:protein stabilization"/>
    <property type="evidence" value="ECO:0007669"/>
    <property type="project" value="TreeGrafter"/>
</dbReference>
<dbReference type="AlphaFoldDB" id="A0AAE3UEA8"/>
<sequence>MNRYFQIGFYILVTVSIAVLYILYFKRANTEVVYVDSAKLLNGYQAMVNARTEYEQKAKGWQANVDTLMQEVQTAIKEHEKQIPSMSAKERDLSRQVIESKQRQLAQYQQAIAEKARQEDVKLTKQVVDQVNAFLDRYGKEHGYQIILAANQTGNIAYAQKKLDITEDVLAIINQEYSHK</sequence>
<evidence type="ECO:0000256" key="3">
    <source>
        <dbReference type="SAM" id="Coils"/>
    </source>
</evidence>
<keyword evidence="4" id="KW-0472">Membrane</keyword>
<keyword evidence="4" id="KW-1133">Transmembrane helix</keyword>
<dbReference type="InterPro" id="IPR005632">
    <property type="entry name" value="Chaperone_Skp"/>
</dbReference>
<dbReference type="Pfam" id="PF03938">
    <property type="entry name" value="OmpH"/>
    <property type="match status" value="1"/>
</dbReference>
<name>A0AAE3UEA8_9BACT</name>
<evidence type="ECO:0000256" key="1">
    <source>
        <dbReference type="ARBA" id="ARBA00009091"/>
    </source>
</evidence>
<comment type="caution">
    <text evidence="5">The sequence shown here is derived from an EMBL/GenBank/DDBJ whole genome shotgun (WGS) entry which is preliminary data.</text>
</comment>
<dbReference type="PANTHER" id="PTHR35089">
    <property type="entry name" value="CHAPERONE PROTEIN SKP"/>
    <property type="match status" value="1"/>
</dbReference>
<evidence type="ECO:0000256" key="2">
    <source>
        <dbReference type="ARBA" id="ARBA00022729"/>
    </source>
</evidence>
<reference evidence="5" key="1">
    <citation type="submission" date="2023-05" db="EMBL/GenBank/DDBJ databases">
        <authorList>
            <person name="Zhang X."/>
        </authorList>
    </citation>
    <scope>NUCLEOTIDE SEQUENCE</scope>
    <source>
        <strain evidence="5">BD1B2-1</strain>
    </source>
</reference>
<evidence type="ECO:0000313" key="5">
    <source>
        <dbReference type="EMBL" id="MDJ1501166.1"/>
    </source>
</evidence>
<dbReference type="Proteomes" id="UP001232063">
    <property type="component" value="Unassembled WGS sequence"/>
</dbReference>
<dbReference type="PANTHER" id="PTHR35089:SF1">
    <property type="entry name" value="CHAPERONE PROTEIN SKP"/>
    <property type="match status" value="1"/>
</dbReference>
<proteinExistence type="inferred from homology"/>
<dbReference type="GO" id="GO:0005829">
    <property type="term" value="C:cytosol"/>
    <property type="evidence" value="ECO:0007669"/>
    <property type="project" value="TreeGrafter"/>
</dbReference>
<dbReference type="SMART" id="SM00935">
    <property type="entry name" value="OmpH"/>
    <property type="match status" value="1"/>
</dbReference>